<dbReference type="InterPro" id="IPR003673">
    <property type="entry name" value="CoA-Trfase_fam_III"/>
</dbReference>
<evidence type="ECO:0000256" key="1">
    <source>
        <dbReference type="SAM" id="MobiDB-lite"/>
    </source>
</evidence>
<dbReference type="InterPro" id="IPR044855">
    <property type="entry name" value="CoA-Trfase_III_dom3_sf"/>
</dbReference>
<accession>A0A2S6MZ01</accession>
<dbReference type="Pfam" id="PF02515">
    <property type="entry name" value="CoA_transf_3"/>
    <property type="match status" value="1"/>
</dbReference>
<feature type="region of interest" description="Disordered" evidence="1">
    <location>
        <begin position="334"/>
        <end position="354"/>
    </location>
</feature>
<dbReference type="PANTHER" id="PTHR48228">
    <property type="entry name" value="SUCCINYL-COA--D-CITRAMALATE COA-TRANSFERASE"/>
    <property type="match status" value="1"/>
</dbReference>
<dbReference type="GO" id="GO:0003824">
    <property type="term" value="F:catalytic activity"/>
    <property type="evidence" value="ECO:0007669"/>
    <property type="project" value="InterPro"/>
</dbReference>
<dbReference type="RefSeq" id="WP_104521948.1">
    <property type="nucleotide sequence ID" value="NZ_NHRY01000257.1"/>
</dbReference>
<protein>
    <submittedName>
        <fullName evidence="2">Carnitine dehydratase</fullName>
    </submittedName>
</protein>
<comment type="caution">
    <text evidence="2">The sequence shown here is derived from an EMBL/GenBank/DDBJ whole genome shotgun (WGS) entry which is preliminary data.</text>
</comment>
<dbReference type="PANTHER" id="PTHR48228:SF5">
    <property type="entry name" value="ALPHA-METHYLACYL-COA RACEMASE"/>
    <property type="match status" value="1"/>
</dbReference>
<dbReference type="SUPFAM" id="SSF89796">
    <property type="entry name" value="CoA-transferase family III (CaiB/BaiF)"/>
    <property type="match status" value="1"/>
</dbReference>
<dbReference type="Gene3D" id="3.30.1540.10">
    <property type="entry name" value="formyl-coa transferase, domain 3"/>
    <property type="match status" value="1"/>
</dbReference>
<dbReference type="AlphaFoldDB" id="A0A2S6MZ01"/>
<keyword evidence="3" id="KW-1185">Reference proteome</keyword>
<name>A0A2S6MZ01_RHOGL</name>
<dbReference type="InterPro" id="IPR023606">
    <property type="entry name" value="CoA-Trfase_III_dom_1_sf"/>
</dbReference>
<dbReference type="Proteomes" id="UP000239724">
    <property type="component" value="Unassembled WGS sequence"/>
</dbReference>
<reference evidence="2 3" key="1">
    <citation type="journal article" date="2018" name="Arch. Microbiol.">
        <title>New insights into the metabolic potential of the phototrophic purple bacterium Rhodopila globiformis DSM 161(T) from its draft genome sequence and evidence for a vanadium-dependent nitrogenase.</title>
        <authorList>
            <person name="Imhoff J.F."/>
            <person name="Rahn T."/>
            <person name="Kunzel S."/>
            <person name="Neulinger S.C."/>
        </authorList>
    </citation>
    <scope>NUCLEOTIDE SEQUENCE [LARGE SCALE GENOMIC DNA]</scope>
    <source>
        <strain evidence="2 3">DSM 161</strain>
    </source>
</reference>
<sequence length="374" mass="39770">MGPLAGVKIVEFAGIGPAPLAAMLLADMGATVIRIDRVAATDLGVPMADQFDFTKRNRAVLKLDLKKPEAIALVLRLIDGADGLIEGFRPGVMERLGLGPDVCLRRNPKLAFGRVTGWGQEGPLAQAAGHDMNYIALTGALHAIGRAGQKPTPPLNLVGDYGGGAMYLVTGLLAAIVSARATGVGQVVDAAMVDGALSLMTPIYGMKAAGRMKGPRGHNQLDSGAYYYEVYECADGQYISIAPIEAKFHAELLRILEIDPATMPPQRDPEGWPRWKDLLAERFRTRTRDDWCRILEGTDACFAPVLSMAEAHTHPHNQARSAFIDVDGIRQPAPAPRFSVTQSAPPRPPGSVPAREALEAWGLSAADIEAAGGG</sequence>
<dbReference type="OrthoDB" id="7457784at2"/>
<dbReference type="InterPro" id="IPR050509">
    <property type="entry name" value="CoA-transferase_III"/>
</dbReference>
<evidence type="ECO:0000313" key="3">
    <source>
        <dbReference type="Proteomes" id="UP000239724"/>
    </source>
</evidence>
<dbReference type="EMBL" id="NHRY01000257">
    <property type="protein sequence ID" value="PPQ27582.1"/>
    <property type="molecule type" value="Genomic_DNA"/>
</dbReference>
<evidence type="ECO:0000313" key="2">
    <source>
        <dbReference type="EMBL" id="PPQ27582.1"/>
    </source>
</evidence>
<dbReference type="Gene3D" id="3.40.50.10540">
    <property type="entry name" value="Crotonobetainyl-coa:carnitine coa-transferase, domain 1"/>
    <property type="match status" value="1"/>
</dbReference>
<organism evidence="2 3">
    <name type="scientific">Rhodopila globiformis</name>
    <name type="common">Rhodopseudomonas globiformis</name>
    <dbReference type="NCBI Taxonomy" id="1071"/>
    <lineage>
        <taxon>Bacteria</taxon>
        <taxon>Pseudomonadati</taxon>
        <taxon>Pseudomonadota</taxon>
        <taxon>Alphaproteobacteria</taxon>
        <taxon>Acetobacterales</taxon>
        <taxon>Acetobacteraceae</taxon>
        <taxon>Rhodopila</taxon>
    </lineage>
</organism>
<proteinExistence type="predicted"/>
<gene>
    <name evidence="2" type="ORF">CCS01_27085</name>
</gene>